<evidence type="ECO:0000313" key="2">
    <source>
        <dbReference type="Proteomes" id="UP000316213"/>
    </source>
</evidence>
<gene>
    <name evidence="1" type="ORF">Pla100_50760</name>
</gene>
<dbReference type="AlphaFoldDB" id="A0A5C5ZXF1"/>
<name>A0A5C5ZXF1_9BACT</name>
<protein>
    <submittedName>
        <fullName evidence="1">Uncharacterized protein</fullName>
    </submittedName>
</protein>
<dbReference type="Proteomes" id="UP000316213">
    <property type="component" value="Unassembled WGS sequence"/>
</dbReference>
<keyword evidence="2" id="KW-1185">Reference proteome</keyword>
<comment type="caution">
    <text evidence="1">The sequence shown here is derived from an EMBL/GenBank/DDBJ whole genome shotgun (WGS) entry which is preliminary data.</text>
</comment>
<sequence length="309" mass="35048">MTKTATLEWPLHSAQLIELRDASIGILGLFELIEQSTRQEVFRISDPGDGHELVIKIASHVNACVGYLSEFSGNLQTLNLILNIDAIQTIVDACTERKVHMPSELPIRHSSIFEFCLWIAEGFKNSLFRGIHHRIRFGSFQELISELERLAQSNPLELVWLLKTIHQTLDRLNVLSKSELIKTQVLRETAAVRLYCGFAKGHDRDAPPSTDIPRSTGPKTLRRPSLANRSAFYALLGLEVYLNEHYKDAEDKDLTHNQRRDLLAAVIDKFDRAELQIASDWEVPATGRILAESARKYDRWIMAGNPDIV</sequence>
<proteinExistence type="predicted"/>
<reference evidence="1 2" key="1">
    <citation type="submission" date="2019-02" db="EMBL/GenBank/DDBJ databases">
        <title>Deep-cultivation of Planctomycetes and their phenomic and genomic characterization uncovers novel biology.</title>
        <authorList>
            <person name="Wiegand S."/>
            <person name="Jogler M."/>
            <person name="Boedeker C."/>
            <person name="Pinto D."/>
            <person name="Vollmers J."/>
            <person name="Rivas-Marin E."/>
            <person name="Kohn T."/>
            <person name="Peeters S.H."/>
            <person name="Heuer A."/>
            <person name="Rast P."/>
            <person name="Oberbeckmann S."/>
            <person name="Bunk B."/>
            <person name="Jeske O."/>
            <person name="Meyerdierks A."/>
            <person name="Storesund J.E."/>
            <person name="Kallscheuer N."/>
            <person name="Luecker S."/>
            <person name="Lage O.M."/>
            <person name="Pohl T."/>
            <person name="Merkel B.J."/>
            <person name="Hornburger P."/>
            <person name="Mueller R.-W."/>
            <person name="Bruemmer F."/>
            <person name="Labrenz M."/>
            <person name="Spormann A.M."/>
            <person name="Op Den Camp H."/>
            <person name="Overmann J."/>
            <person name="Amann R."/>
            <person name="Jetten M.S.M."/>
            <person name="Mascher T."/>
            <person name="Medema M.H."/>
            <person name="Devos D.P."/>
            <person name="Kaster A.-K."/>
            <person name="Ovreas L."/>
            <person name="Rohde M."/>
            <person name="Galperin M.Y."/>
            <person name="Jogler C."/>
        </authorList>
    </citation>
    <scope>NUCLEOTIDE SEQUENCE [LARGE SCALE GENOMIC DNA]</scope>
    <source>
        <strain evidence="1 2">Pla100</strain>
    </source>
</reference>
<accession>A0A5C5ZXF1</accession>
<dbReference type="EMBL" id="SJPM01000014">
    <property type="protein sequence ID" value="TWT91658.1"/>
    <property type="molecule type" value="Genomic_DNA"/>
</dbReference>
<evidence type="ECO:0000313" key="1">
    <source>
        <dbReference type="EMBL" id="TWT91658.1"/>
    </source>
</evidence>
<organism evidence="1 2">
    <name type="scientific">Neorhodopirellula pilleata</name>
    <dbReference type="NCBI Taxonomy" id="2714738"/>
    <lineage>
        <taxon>Bacteria</taxon>
        <taxon>Pseudomonadati</taxon>
        <taxon>Planctomycetota</taxon>
        <taxon>Planctomycetia</taxon>
        <taxon>Pirellulales</taxon>
        <taxon>Pirellulaceae</taxon>
        <taxon>Neorhodopirellula</taxon>
    </lineage>
</organism>